<keyword evidence="5" id="KW-1185">Reference proteome</keyword>
<protein>
    <submittedName>
        <fullName evidence="4">Alpha/beta-hydrolase</fullName>
    </submittedName>
</protein>
<evidence type="ECO:0000256" key="1">
    <source>
        <dbReference type="ARBA" id="ARBA00005964"/>
    </source>
</evidence>
<evidence type="ECO:0000256" key="2">
    <source>
        <dbReference type="ARBA" id="ARBA00022801"/>
    </source>
</evidence>
<dbReference type="PANTHER" id="PTHR43918:SF4">
    <property type="entry name" value="CARBOXYLIC ESTER HYDROLASE"/>
    <property type="match status" value="1"/>
</dbReference>
<dbReference type="GO" id="GO:0052689">
    <property type="term" value="F:carboxylic ester hydrolase activity"/>
    <property type="evidence" value="ECO:0007669"/>
    <property type="project" value="TreeGrafter"/>
</dbReference>
<dbReference type="RefSeq" id="XP_033386326.1">
    <property type="nucleotide sequence ID" value="XM_033527620.1"/>
</dbReference>
<accession>A0A6A5XYU4</accession>
<dbReference type="AlphaFoldDB" id="A0A6A5XYU4"/>
<dbReference type="GeneID" id="54285017"/>
<dbReference type="OrthoDB" id="408631at2759"/>
<keyword evidence="2 4" id="KW-0378">Hydrolase</keyword>
<comment type="similarity">
    <text evidence="1">Belongs to the type-B carboxylesterase/lipase family.</text>
</comment>
<reference evidence="4" key="1">
    <citation type="journal article" date="2020" name="Stud. Mycol.">
        <title>101 Dothideomycetes genomes: a test case for predicting lifestyles and emergence of pathogens.</title>
        <authorList>
            <person name="Haridas S."/>
            <person name="Albert R."/>
            <person name="Binder M."/>
            <person name="Bloem J."/>
            <person name="Labutti K."/>
            <person name="Salamov A."/>
            <person name="Andreopoulos B."/>
            <person name="Baker S."/>
            <person name="Barry K."/>
            <person name="Bills G."/>
            <person name="Bluhm B."/>
            <person name="Cannon C."/>
            <person name="Castanera R."/>
            <person name="Culley D."/>
            <person name="Daum C."/>
            <person name="Ezra D."/>
            <person name="Gonzalez J."/>
            <person name="Henrissat B."/>
            <person name="Kuo A."/>
            <person name="Liang C."/>
            <person name="Lipzen A."/>
            <person name="Lutzoni F."/>
            <person name="Magnuson J."/>
            <person name="Mondo S."/>
            <person name="Nolan M."/>
            <person name="Ohm R."/>
            <person name="Pangilinan J."/>
            <person name="Park H.-J."/>
            <person name="Ramirez L."/>
            <person name="Alfaro M."/>
            <person name="Sun H."/>
            <person name="Tritt A."/>
            <person name="Yoshinaga Y."/>
            <person name="Zwiers L.-H."/>
            <person name="Turgeon B."/>
            <person name="Goodwin S."/>
            <person name="Spatafora J."/>
            <person name="Crous P."/>
            <person name="Grigoriev I."/>
        </authorList>
    </citation>
    <scope>NUCLEOTIDE SEQUENCE</scope>
    <source>
        <strain evidence="4">CBS 175.79</strain>
    </source>
</reference>
<feature type="domain" description="Carboxylesterase type B" evidence="3">
    <location>
        <begin position="3"/>
        <end position="271"/>
    </location>
</feature>
<proteinExistence type="inferred from homology"/>
<gene>
    <name evidence="4" type="ORF">BU24DRAFT_421016</name>
</gene>
<name>A0A6A5XYU4_9PLEO</name>
<sequence length="323" mass="35856">MASPVVRRKKLFVGAISESTYQNTYRTLEQGKTQYDCLLKATGCGESNSTLACLRAVNATALQTTNCGFNPNLDPEIIPQLPFTAFEKGEYMKIPTILGACNEEGTKNVPQSIDTLSEVHSLLLSRAPSLTNSSISVLDTLYFTNQTFPVFPNSGKYWRPLSRAYAEIYSTCVDNIYQDILAADDDAAAPTWNYRYGVLDPTHEAQGFGAYHVVEMFAIWGPNNTDGNPPKSYNTTNAAIIPVIRNYWTSFIRHLDPNVGKLGEAPVWGRRGKGRERLHFVTNGTAMESLPAEQVRRCEILDPLVRVLEYEPAEGTVTELKLS</sequence>
<dbReference type="PANTHER" id="PTHR43918">
    <property type="entry name" value="ACETYLCHOLINESTERASE"/>
    <property type="match status" value="1"/>
</dbReference>
<dbReference type="InterPro" id="IPR050654">
    <property type="entry name" value="AChE-related_enzymes"/>
</dbReference>
<dbReference type="Gene3D" id="3.40.50.1820">
    <property type="entry name" value="alpha/beta hydrolase"/>
    <property type="match status" value="1"/>
</dbReference>
<dbReference type="InterPro" id="IPR029058">
    <property type="entry name" value="AB_hydrolase_fold"/>
</dbReference>
<dbReference type="EMBL" id="ML978068">
    <property type="protein sequence ID" value="KAF2017987.1"/>
    <property type="molecule type" value="Genomic_DNA"/>
</dbReference>
<dbReference type="SUPFAM" id="SSF53474">
    <property type="entry name" value="alpha/beta-Hydrolases"/>
    <property type="match status" value="1"/>
</dbReference>
<dbReference type="Pfam" id="PF00135">
    <property type="entry name" value="COesterase"/>
    <property type="match status" value="1"/>
</dbReference>
<evidence type="ECO:0000313" key="4">
    <source>
        <dbReference type="EMBL" id="KAF2017987.1"/>
    </source>
</evidence>
<dbReference type="Proteomes" id="UP000799778">
    <property type="component" value="Unassembled WGS sequence"/>
</dbReference>
<evidence type="ECO:0000259" key="3">
    <source>
        <dbReference type="Pfam" id="PF00135"/>
    </source>
</evidence>
<dbReference type="InterPro" id="IPR002018">
    <property type="entry name" value="CarbesteraseB"/>
</dbReference>
<evidence type="ECO:0000313" key="5">
    <source>
        <dbReference type="Proteomes" id="UP000799778"/>
    </source>
</evidence>
<organism evidence="4 5">
    <name type="scientific">Aaosphaeria arxii CBS 175.79</name>
    <dbReference type="NCBI Taxonomy" id="1450172"/>
    <lineage>
        <taxon>Eukaryota</taxon>
        <taxon>Fungi</taxon>
        <taxon>Dikarya</taxon>
        <taxon>Ascomycota</taxon>
        <taxon>Pezizomycotina</taxon>
        <taxon>Dothideomycetes</taxon>
        <taxon>Pleosporomycetidae</taxon>
        <taxon>Pleosporales</taxon>
        <taxon>Pleosporales incertae sedis</taxon>
        <taxon>Aaosphaeria</taxon>
    </lineage>
</organism>